<sequence>MTREDIIRMGAESKISLYSLGKEKEKFINYLQSFAALVASAEREACSKIAETPVGEYEVVVACGTEPAPSRIPQYANWQDIAKAIRARGQA</sequence>
<name>A0A6J5LUP0_9CAUD</name>
<proteinExistence type="predicted"/>
<evidence type="ECO:0000313" key="1">
    <source>
        <dbReference type="EMBL" id="CAB4136767.1"/>
    </source>
</evidence>
<protein>
    <submittedName>
        <fullName evidence="1">Uncharacterized protein</fullName>
    </submittedName>
</protein>
<reference evidence="1" key="1">
    <citation type="submission" date="2020-04" db="EMBL/GenBank/DDBJ databases">
        <authorList>
            <person name="Chiriac C."/>
            <person name="Salcher M."/>
            <person name="Ghai R."/>
            <person name="Kavagutti S V."/>
        </authorList>
    </citation>
    <scope>NUCLEOTIDE SEQUENCE</scope>
</reference>
<gene>
    <name evidence="1" type="ORF">UFOVP307_43</name>
</gene>
<dbReference type="EMBL" id="LR796323">
    <property type="protein sequence ID" value="CAB4136767.1"/>
    <property type="molecule type" value="Genomic_DNA"/>
</dbReference>
<accession>A0A6J5LUP0</accession>
<organism evidence="1">
    <name type="scientific">uncultured Caudovirales phage</name>
    <dbReference type="NCBI Taxonomy" id="2100421"/>
    <lineage>
        <taxon>Viruses</taxon>
        <taxon>Duplodnaviria</taxon>
        <taxon>Heunggongvirae</taxon>
        <taxon>Uroviricota</taxon>
        <taxon>Caudoviricetes</taxon>
        <taxon>Peduoviridae</taxon>
        <taxon>Maltschvirus</taxon>
        <taxon>Maltschvirus maltsch</taxon>
    </lineage>
</organism>